<organism evidence="1 2">
    <name type="scientific">Syphacia muris</name>
    <dbReference type="NCBI Taxonomy" id="451379"/>
    <lineage>
        <taxon>Eukaryota</taxon>
        <taxon>Metazoa</taxon>
        <taxon>Ecdysozoa</taxon>
        <taxon>Nematoda</taxon>
        <taxon>Chromadorea</taxon>
        <taxon>Rhabditida</taxon>
        <taxon>Spirurina</taxon>
        <taxon>Oxyuridomorpha</taxon>
        <taxon>Oxyuroidea</taxon>
        <taxon>Oxyuridae</taxon>
        <taxon>Syphacia</taxon>
    </lineage>
</organism>
<evidence type="ECO:0000313" key="1">
    <source>
        <dbReference type="Proteomes" id="UP000046393"/>
    </source>
</evidence>
<protein>
    <submittedName>
        <fullName evidence="2">Uncharacterized protein</fullName>
    </submittedName>
</protein>
<name>A0A0N5ADQ7_9BILA</name>
<sequence>MSERTGVCVSCLLCTGEVFLEDSKVTTIDNDCGAADAAAATAADDGTTTTETISSSRDGGLGLGIDMPKRRNEASGALMWHIYIIAKGLSQ</sequence>
<dbReference type="AlphaFoldDB" id="A0A0N5ADQ7"/>
<dbReference type="Proteomes" id="UP000046393">
    <property type="component" value="Unplaced"/>
</dbReference>
<reference evidence="2" key="1">
    <citation type="submission" date="2017-02" db="UniProtKB">
        <authorList>
            <consortium name="WormBaseParasite"/>
        </authorList>
    </citation>
    <scope>IDENTIFICATION</scope>
</reference>
<proteinExistence type="predicted"/>
<evidence type="ECO:0000313" key="2">
    <source>
        <dbReference type="WBParaSite" id="SMUV_0000232401-mRNA-1"/>
    </source>
</evidence>
<dbReference type="WBParaSite" id="SMUV_0000232401-mRNA-1">
    <property type="protein sequence ID" value="SMUV_0000232401-mRNA-1"/>
    <property type="gene ID" value="SMUV_0000232401"/>
</dbReference>
<accession>A0A0N5ADQ7</accession>
<keyword evidence="1" id="KW-1185">Reference proteome</keyword>